<keyword evidence="2" id="KW-0812">Transmembrane</keyword>
<reference evidence="4" key="1">
    <citation type="journal article" date="2014" name="Genome Announc.">
        <title>Complete Genome Sequence of Campylobacter iguaniorum Strain 1485ET, Isolated from a Bearded Dragon (Pogona vitticeps).</title>
        <authorList>
            <person name="Gilbert M.J."/>
            <person name="Miller W.G."/>
            <person name="Yee E."/>
            <person name="Kik M."/>
            <person name="Wagenaar J.A."/>
            <person name="Duim B."/>
        </authorList>
    </citation>
    <scope>NUCLEOTIDE SEQUENCE [LARGE SCALE GENOMIC DNA]</scope>
    <source>
        <strain evidence="4">1485E</strain>
    </source>
</reference>
<dbReference type="HOGENOM" id="CLU_163201_0_0_7"/>
<feature type="coiled-coil region" evidence="1">
    <location>
        <begin position="57"/>
        <end position="84"/>
    </location>
</feature>
<evidence type="ECO:0000256" key="2">
    <source>
        <dbReference type="SAM" id="Phobius"/>
    </source>
</evidence>
<gene>
    <name evidence="3" type="ORF">CIG1485E_0619</name>
</gene>
<keyword evidence="2" id="KW-1133">Transmembrane helix</keyword>
<dbReference type="PATRIC" id="fig|1244531.5.peg.626"/>
<dbReference type="RefSeq" id="WP_038453619.1">
    <property type="nucleotide sequence ID" value="NZ_CP009043.1"/>
</dbReference>
<evidence type="ECO:0000313" key="3">
    <source>
        <dbReference type="EMBL" id="AII14479.1"/>
    </source>
</evidence>
<keyword evidence="2" id="KW-0472">Membrane</keyword>
<accession>A0A076FF63</accession>
<dbReference type="EMBL" id="CP009043">
    <property type="protein sequence ID" value="AII14479.1"/>
    <property type="molecule type" value="Genomic_DNA"/>
</dbReference>
<dbReference type="KEGG" id="caj:CIG1485E_0619"/>
<dbReference type="Proteomes" id="UP000028486">
    <property type="component" value="Chromosome"/>
</dbReference>
<dbReference type="STRING" id="1244531.CIG2463D_0619"/>
<keyword evidence="1" id="KW-0175">Coiled coil</keyword>
<evidence type="ECO:0000256" key="1">
    <source>
        <dbReference type="SAM" id="Coils"/>
    </source>
</evidence>
<keyword evidence="4" id="KW-1185">Reference proteome</keyword>
<name>A0A076FF63_9BACT</name>
<protein>
    <recommendedName>
        <fullName evidence="5">Septum formation initiator</fullName>
    </recommendedName>
</protein>
<feature type="transmembrane region" description="Helical" evidence="2">
    <location>
        <begin position="27"/>
        <end position="46"/>
    </location>
</feature>
<evidence type="ECO:0008006" key="5">
    <source>
        <dbReference type="Google" id="ProtNLM"/>
    </source>
</evidence>
<dbReference type="AlphaFoldDB" id="A0A076FF63"/>
<sequence length="93" mass="11113">MSDKDELLQTHDEELKKEHNLSFQHLLTAYLMILLILAVTLPKIYISNEIYYTSRDIAELRNKLNVLLEENKELNSKLEKIRYKNQIIDNMSY</sequence>
<evidence type="ECO:0000313" key="4">
    <source>
        <dbReference type="Proteomes" id="UP000028486"/>
    </source>
</evidence>
<dbReference type="eggNOG" id="ENOG50319FY">
    <property type="taxonomic scope" value="Bacteria"/>
</dbReference>
<organism evidence="3 4">
    <name type="scientific">Campylobacter iguaniorum</name>
    <dbReference type="NCBI Taxonomy" id="1244531"/>
    <lineage>
        <taxon>Bacteria</taxon>
        <taxon>Pseudomonadati</taxon>
        <taxon>Campylobacterota</taxon>
        <taxon>Epsilonproteobacteria</taxon>
        <taxon>Campylobacterales</taxon>
        <taxon>Campylobacteraceae</taxon>
        <taxon>Campylobacter</taxon>
    </lineage>
</organism>
<proteinExistence type="predicted"/>